<dbReference type="InterPro" id="IPR017896">
    <property type="entry name" value="4Fe4S_Fe-S-bd"/>
</dbReference>
<keyword evidence="4" id="KW-0479">Metal-binding</keyword>
<evidence type="ECO:0000256" key="2">
    <source>
        <dbReference type="ARBA" id="ARBA00010277"/>
    </source>
</evidence>
<reference evidence="10" key="4">
    <citation type="submission" date="2020-10" db="EMBL/GenBank/DDBJ databases">
        <authorList>
            <person name="Bassil N.M."/>
            <person name="Lloyd J.R."/>
        </authorList>
    </citation>
    <scope>NUCLEOTIDE SEQUENCE</scope>
    <source>
        <strain evidence="10">NB2006</strain>
    </source>
</reference>
<evidence type="ECO:0000256" key="5">
    <source>
        <dbReference type="ARBA" id="ARBA00022967"/>
    </source>
</evidence>
<reference evidence="9 11" key="1">
    <citation type="submission" date="2016-10" db="EMBL/GenBank/DDBJ databases">
        <title>Draft genome sequences of four alkaliphilic bacteria belonging to the Anaerobacillus genus.</title>
        <authorList>
            <person name="Bassil N.M."/>
            <person name="Lloyd J.R."/>
        </authorList>
    </citation>
    <scope>NUCLEOTIDE SEQUENCE [LARGE SCALE GENOMIC DNA]</scope>
    <source>
        <strain evidence="9 11">NB2006</strain>
    </source>
</reference>
<dbReference type="EMBL" id="CP063356">
    <property type="protein sequence ID" value="QOY37228.1"/>
    <property type="molecule type" value="Genomic_DNA"/>
</dbReference>
<reference evidence="10 11" key="3">
    <citation type="journal article" date="2019" name="Int. J. Syst. Evol. Microbiol.">
        <title>Anaerobacillus isosaccharinicus sp. nov., an alkaliphilic bacterium which degrades isosaccharinic acid.</title>
        <authorList>
            <person name="Bassil N.M."/>
            <person name="Lloyd J.R."/>
        </authorList>
    </citation>
    <scope>NUCLEOTIDE SEQUENCE [LARGE SCALE GENOMIC DNA]</scope>
    <source>
        <strain evidence="10 11">NB2006</strain>
    </source>
</reference>
<reference evidence="10 11" key="2">
    <citation type="journal article" date="2017" name="Genome Announc.">
        <title>Draft Genome Sequences of Four Alkaliphilic Bacteria Belonging to the Anaerobacillus Genus.</title>
        <authorList>
            <person name="Bassil N.M."/>
            <person name="Lloyd J.R."/>
        </authorList>
    </citation>
    <scope>NUCLEOTIDE SEQUENCE [LARGE SCALE GENOMIC DNA]</scope>
    <source>
        <strain evidence="10 11">NB2006</strain>
    </source>
</reference>
<proteinExistence type="inferred from homology"/>
<dbReference type="PANTHER" id="PTHR10849">
    <property type="entry name" value="NADH DEHYDROGENASE UBIQUINONE IRON-SULFUR PROTEIN 8, MITOCHONDRIAL"/>
    <property type="match status" value="1"/>
</dbReference>
<organism evidence="9 11">
    <name type="scientific">Anaerobacillus isosaccharinicus</name>
    <dbReference type="NCBI Taxonomy" id="1532552"/>
    <lineage>
        <taxon>Bacteria</taxon>
        <taxon>Bacillati</taxon>
        <taxon>Bacillota</taxon>
        <taxon>Bacilli</taxon>
        <taxon>Bacillales</taxon>
        <taxon>Bacillaceae</taxon>
        <taxon>Anaerobacillus</taxon>
    </lineage>
</organism>
<keyword evidence="11" id="KW-1185">Reference proteome</keyword>
<dbReference type="RefSeq" id="WP_071316760.1">
    <property type="nucleotide sequence ID" value="NZ_CP063356.2"/>
</dbReference>
<comment type="cofactor">
    <cofactor evidence="1">
        <name>[4Fe-4S] cluster</name>
        <dbReference type="ChEBI" id="CHEBI:49883"/>
    </cofactor>
</comment>
<dbReference type="GO" id="GO:0003954">
    <property type="term" value="F:NADH dehydrogenase activity"/>
    <property type="evidence" value="ECO:0007669"/>
    <property type="project" value="TreeGrafter"/>
</dbReference>
<evidence type="ECO:0000256" key="7">
    <source>
        <dbReference type="ARBA" id="ARBA00023014"/>
    </source>
</evidence>
<dbReference type="GO" id="GO:0046872">
    <property type="term" value="F:metal ion binding"/>
    <property type="evidence" value="ECO:0007669"/>
    <property type="project" value="UniProtKB-KW"/>
</dbReference>
<protein>
    <submittedName>
        <fullName evidence="10">NADH-quinone oxidoreductase subunit I</fullName>
    </submittedName>
</protein>
<dbReference type="Gene3D" id="3.30.70.3270">
    <property type="match status" value="1"/>
</dbReference>
<dbReference type="Proteomes" id="UP000180175">
    <property type="component" value="Chromosome"/>
</dbReference>
<feature type="domain" description="4Fe-4S ferredoxin-type" evidence="8">
    <location>
        <begin position="39"/>
        <end position="68"/>
    </location>
</feature>
<dbReference type="InterPro" id="IPR010226">
    <property type="entry name" value="NADH_quinone_OxRdtase_chainI"/>
</dbReference>
<dbReference type="KEGG" id="aia:AWH56_006240"/>
<dbReference type="PANTHER" id="PTHR10849:SF20">
    <property type="entry name" value="NADH DEHYDROGENASE [UBIQUINONE] IRON-SULFUR PROTEIN 8, MITOCHONDRIAL"/>
    <property type="match status" value="1"/>
</dbReference>
<dbReference type="GO" id="GO:0016020">
    <property type="term" value="C:membrane"/>
    <property type="evidence" value="ECO:0007669"/>
    <property type="project" value="InterPro"/>
</dbReference>
<accession>A0A1S2M6C4</accession>
<evidence type="ECO:0000256" key="4">
    <source>
        <dbReference type="ARBA" id="ARBA00022723"/>
    </source>
</evidence>
<keyword evidence="5" id="KW-1278">Translocase</keyword>
<dbReference type="PROSITE" id="PS51379">
    <property type="entry name" value="4FE4S_FER_2"/>
    <property type="match status" value="2"/>
</dbReference>
<sequence length="156" mass="18242">MFNFLKGFGVTLKYFFSPSERVTIQYPEQKPDIPERFRGIQRFFPDLCIVCNMCVNVCPTDVITLTGKPHPDNPKKKVIDTYNIDFQGCILCDFCTEVCPTQAIVMTTKYDNLSDYTRDPMFKDIEWLTNNEVYGNYTIKEEEEEKVEESERGDEK</sequence>
<name>A0A1S2M6C4_9BACI</name>
<evidence type="ECO:0000259" key="8">
    <source>
        <dbReference type="PROSITE" id="PS51379"/>
    </source>
</evidence>
<evidence type="ECO:0000256" key="6">
    <source>
        <dbReference type="ARBA" id="ARBA00023004"/>
    </source>
</evidence>
<dbReference type="Pfam" id="PF12838">
    <property type="entry name" value="Fer4_7"/>
    <property type="match status" value="1"/>
</dbReference>
<evidence type="ECO:0000313" key="11">
    <source>
        <dbReference type="Proteomes" id="UP000180175"/>
    </source>
</evidence>
<dbReference type="GO" id="GO:0051539">
    <property type="term" value="F:4 iron, 4 sulfur cluster binding"/>
    <property type="evidence" value="ECO:0007669"/>
    <property type="project" value="UniProtKB-KW"/>
</dbReference>
<dbReference type="AlphaFoldDB" id="A0A1S2M6C4"/>
<dbReference type="GO" id="GO:0009060">
    <property type="term" value="P:aerobic respiration"/>
    <property type="evidence" value="ECO:0007669"/>
    <property type="project" value="TreeGrafter"/>
</dbReference>
<dbReference type="SUPFAM" id="SSF54862">
    <property type="entry name" value="4Fe-4S ferredoxins"/>
    <property type="match status" value="1"/>
</dbReference>
<keyword evidence="3" id="KW-0004">4Fe-4S</keyword>
<comment type="similarity">
    <text evidence="2">Belongs to the complex I 23 kDa subunit family.</text>
</comment>
<evidence type="ECO:0000313" key="9">
    <source>
        <dbReference type="EMBL" id="OIJ20251.1"/>
    </source>
</evidence>
<evidence type="ECO:0000256" key="3">
    <source>
        <dbReference type="ARBA" id="ARBA00022485"/>
    </source>
</evidence>
<dbReference type="PROSITE" id="PS00198">
    <property type="entry name" value="4FE4S_FER_1"/>
    <property type="match status" value="1"/>
</dbReference>
<keyword evidence="6" id="KW-0408">Iron</keyword>
<dbReference type="OrthoDB" id="9798098at2"/>
<evidence type="ECO:0000313" key="10">
    <source>
        <dbReference type="EMBL" id="QOY37228.1"/>
    </source>
</evidence>
<dbReference type="EMBL" id="LQXD01000073">
    <property type="protein sequence ID" value="OIJ20251.1"/>
    <property type="molecule type" value="Genomic_DNA"/>
</dbReference>
<evidence type="ECO:0000256" key="1">
    <source>
        <dbReference type="ARBA" id="ARBA00001966"/>
    </source>
</evidence>
<keyword evidence="7" id="KW-0411">Iron-sulfur</keyword>
<gene>
    <name evidence="10" type="ORF">AWH56_006240</name>
    <name evidence="9" type="ORF">AWH56_08590</name>
</gene>
<feature type="domain" description="4Fe-4S ferredoxin-type" evidence="8">
    <location>
        <begin position="80"/>
        <end position="109"/>
    </location>
</feature>
<dbReference type="InterPro" id="IPR017900">
    <property type="entry name" value="4Fe4S_Fe_S_CS"/>
</dbReference>